<dbReference type="Pfam" id="PF02449">
    <property type="entry name" value="Glyco_hydro_42"/>
    <property type="match status" value="1"/>
</dbReference>
<dbReference type="InterPro" id="IPR017853">
    <property type="entry name" value="GH"/>
</dbReference>
<feature type="domain" description="Glycoside hydrolase family 42 N-terminal" evidence="4">
    <location>
        <begin position="58"/>
        <end position="208"/>
    </location>
</feature>
<dbReference type="GO" id="GO:0009341">
    <property type="term" value="C:beta-galactosidase complex"/>
    <property type="evidence" value="ECO:0007669"/>
    <property type="project" value="InterPro"/>
</dbReference>
<keyword evidence="1" id="KW-0378">Hydrolase</keyword>
<evidence type="ECO:0000256" key="2">
    <source>
        <dbReference type="ARBA" id="ARBA00023295"/>
    </source>
</evidence>
<dbReference type="AlphaFoldDB" id="A0A7S7NQN6"/>
<dbReference type="EMBL" id="CP063849">
    <property type="protein sequence ID" value="QOY88023.1"/>
    <property type="molecule type" value="Genomic_DNA"/>
</dbReference>
<accession>A0A7S7NQN6</accession>
<dbReference type="KEGG" id="pfer:IRI77_35695"/>
<feature type="chain" id="PRO_5032401178" evidence="3">
    <location>
        <begin position="26"/>
        <end position="528"/>
    </location>
</feature>
<dbReference type="Pfam" id="PF18120">
    <property type="entry name" value="DUF5597"/>
    <property type="match status" value="1"/>
</dbReference>
<reference evidence="6 7" key="1">
    <citation type="submission" date="2020-10" db="EMBL/GenBank/DDBJ databases">
        <title>Complete genome sequence of Paludibaculum fermentans P105T, a facultatively anaerobic acidobacterium capable of dissimilatory Fe(III) reduction.</title>
        <authorList>
            <person name="Dedysh S.N."/>
            <person name="Beletsky A.V."/>
            <person name="Kulichevskaya I.S."/>
            <person name="Mardanov A.V."/>
            <person name="Ravin N.V."/>
        </authorList>
    </citation>
    <scope>NUCLEOTIDE SEQUENCE [LARGE SCALE GENOMIC DNA]</scope>
    <source>
        <strain evidence="6 7">P105</strain>
    </source>
</reference>
<dbReference type="FunFam" id="3.20.20.80:FF:000135">
    <property type="entry name" value="Beta-galactosidase, putative, bgl35A"/>
    <property type="match status" value="1"/>
</dbReference>
<keyword evidence="2" id="KW-0326">Glycosidase</keyword>
<dbReference type="InterPro" id="IPR040719">
    <property type="entry name" value="DUF5597"/>
</dbReference>
<dbReference type="RefSeq" id="WP_194449686.1">
    <property type="nucleotide sequence ID" value="NZ_CP063849.1"/>
</dbReference>
<protein>
    <submittedName>
        <fullName evidence="6">DUF5597 domain-containing protein</fullName>
    </submittedName>
</protein>
<evidence type="ECO:0000256" key="1">
    <source>
        <dbReference type="ARBA" id="ARBA00022801"/>
    </source>
</evidence>
<dbReference type="GO" id="GO:0005975">
    <property type="term" value="P:carbohydrate metabolic process"/>
    <property type="evidence" value="ECO:0007669"/>
    <property type="project" value="InterPro"/>
</dbReference>
<organism evidence="6 7">
    <name type="scientific">Paludibaculum fermentans</name>
    <dbReference type="NCBI Taxonomy" id="1473598"/>
    <lineage>
        <taxon>Bacteria</taxon>
        <taxon>Pseudomonadati</taxon>
        <taxon>Acidobacteriota</taxon>
        <taxon>Terriglobia</taxon>
        <taxon>Bryobacterales</taxon>
        <taxon>Bryobacteraceae</taxon>
        <taxon>Paludibaculum</taxon>
    </lineage>
</organism>
<feature type="signal peptide" evidence="3">
    <location>
        <begin position="1"/>
        <end position="25"/>
    </location>
</feature>
<evidence type="ECO:0000256" key="3">
    <source>
        <dbReference type="SAM" id="SignalP"/>
    </source>
</evidence>
<gene>
    <name evidence="6" type="ORF">IRI77_35695</name>
</gene>
<dbReference type="SUPFAM" id="SSF51445">
    <property type="entry name" value="(Trans)glycosidases"/>
    <property type="match status" value="1"/>
</dbReference>
<dbReference type="InterPro" id="IPR013529">
    <property type="entry name" value="Glyco_hydro_42_N"/>
</dbReference>
<dbReference type="Gene3D" id="3.20.20.80">
    <property type="entry name" value="Glycosidases"/>
    <property type="match status" value="1"/>
</dbReference>
<keyword evidence="7" id="KW-1185">Reference proteome</keyword>
<name>A0A7S7NQN6_PALFE</name>
<keyword evidence="3" id="KW-0732">Signal</keyword>
<dbReference type="Gene3D" id="2.60.220.20">
    <property type="entry name" value="putative beta-Galactosidase from caulobacter crescentus"/>
    <property type="match status" value="1"/>
</dbReference>
<evidence type="ECO:0000313" key="6">
    <source>
        <dbReference type="EMBL" id="QOY88023.1"/>
    </source>
</evidence>
<evidence type="ECO:0000259" key="5">
    <source>
        <dbReference type="Pfam" id="PF18120"/>
    </source>
</evidence>
<evidence type="ECO:0000313" key="7">
    <source>
        <dbReference type="Proteomes" id="UP000593892"/>
    </source>
</evidence>
<feature type="domain" description="DUF5597" evidence="5">
    <location>
        <begin position="380"/>
        <end position="513"/>
    </location>
</feature>
<dbReference type="GO" id="GO:0004565">
    <property type="term" value="F:beta-galactosidase activity"/>
    <property type="evidence" value="ECO:0007669"/>
    <property type="project" value="InterPro"/>
</dbReference>
<evidence type="ECO:0000259" key="4">
    <source>
        <dbReference type="Pfam" id="PF02449"/>
    </source>
</evidence>
<dbReference type="Proteomes" id="UP000593892">
    <property type="component" value="Chromosome"/>
</dbReference>
<sequence length="528" mass="57342">MDSKVMVALLLATVSLAAAPMPRLAKDKGGFQFLVDDKPFLILGIQTGNSSGFPKELEKTWPLAKRIHVNTVEIPIQWQAVEPVEGRFDFAIVDGLVAGARANGLRLILAWFGGFKNGAMHFAPAWVKENVQKYPRMIDQTGSPIRALATHVEATQAADARGFAAFMRHLKEIDGEQHTVIAVQVENEAGVLGTDRDHSESANKLFAQAAPAEAIKALGKTGSGTWNEVFGAYGSETFAAYYQAKYLQRVAEAGKREFPLPMFLNVWSDIQDGFYEPGFSHPSGGATTRMLPLYKALVPSIDWISPDIYKQSYVQYVEEATPYSRPDNPLLIPETGRDLGFCRRMFYALGDLKGIGVSVFGVEGSAEGDTGAVPENLRDLSATYRVVAAATPLLAEAKKYGQLRSFVEETGIATLVGDFGAYESMAQFGPSHWGYGGARAAGTPKTTGRVLIGQVGPEEFVIAGFDTTVNFRPKFGSAAPRADFVSAEEGAYENGVWKARRQLSGDEIFFGLRLPGAGTVVRVKLMKY</sequence>
<proteinExistence type="predicted"/>